<dbReference type="SUPFAM" id="SSF52166">
    <property type="entry name" value="Ribosomal protein L4"/>
    <property type="match status" value="1"/>
</dbReference>
<name>A0A382FA06_9ZZZZ</name>
<organism evidence="5">
    <name type="scientific">marine metagenome</name>
    <dbReference type="NCBI Taxonomy" id="408172"/>
    <lineage>
        <taxon>unclassified sequences</taxon>
        <taxon>metagenomes</taxon>
        <taxon>ecological metagenomes</taxon>
    </lineage>
</organism>
<proteinExistence type="inferred from homology"/>
<keyword evidence="2" id="KW-0689">Ribosomal protein</keyword>
<dbReference type="NCBIfam" id="TIGR03953">
    <property type="entry name" value="rplD_bact"/>
    <property type="match status" value="1"/>
</dbReference>
<sequence length="206" mass="22469">MKTKVITLDNKAIGNIELAEEVFGIKPRRDILHRVVTWQLAKRRGGNHGAKERNAIRGSGAKIWRQKGTGRARHSSNKAPQFRGGGVAHGPRVRDHIHKLTKKVRALGMRSALSVKHAEGKLVILDQAALEEAKTKTLSTKVADLGWGDVLIIDGGDLDQNLVRAAGNLPGVQIMASAGANVYDILRRDTLVLTKSAVEVLEARYK</sequence>
<dbReference type="EMBL" id="UINC01048657">
    <property type="protein sequence ID" value="SVB59462.1"/>
    <property type="molecule type" value="Genomic_DNA"/>
</dbReference>
<dbReference type="AlphaFoldDB" id="A0A382FA06"/>
<feature type="region of interest" description="Disordered" evidence="4">
    <location>
        <begin position="65"/>
        <end position="91"/>
    </location>
</feature>
<dbReference type="GO" id="GO:0005840">
    <property type="term" value="C:ribosome"/>
    <property type="evidence" value="ECO:0007669"/>
    <property type="project" value="UniProtKB-KW"/>
</dbReference>
<accession>A0A382FA06</accession>
<keyword evidence="3" id="KW-0687">Ribonucleoprotein</keyword>
<dbReference type="InterPro" id="IPR023574">
    <property type="entry name" value="Ribosomal_uL4_dom_sf"/>
</dbReference>
<dbReference type="GO" id="GO:1990904">
    <property type="term" value="C:ribonucleoprotein complex"/>
    <property type="evidence" value="ECO:0007669"/>
    <property type="project" value="UniProtKB-KW"/>
</dbReference>
<evidence type="ECO:0000256" key="4">
    <source>
        <dbReference type="SAM" id="MobiDB-lite"/>
    </source>
</evidence>
<dbReference type="PANTHER" id="PTHR10746">
    <property type="entry name" value="50S RIBOSOMAL PROTEIN L4"/>
    <property type="match status" value="1"/>
</dbReference>
<dbReference type="PANTHER" id="PTHR10746:SF6">
    <property type="entry name" value="LARGE RIBOSOMAL SUBUNIT PROTEIN UL4M"/>
    <property type="match status" value="1"/>
</dbReference>
<reference evidence="5" key="1">
    <citation type="submission" date="2018-05" db="EMBL/GenBank/DDBJ databases">
        <authorList>
            <person name="Lanie J.A."/>
            <person name="Ng W.-L."/>
            <person name="Kazmierczak K.M."/>
            <person name="Andrzejewski T.M."/>
            <person name="Davidsen T.M."/>
            <person name="Wayne K.J."/>
            <person name="Tettelin H."/>
            <person name="Glass J.I."/>
            <person name="Rusch D."/>
            <person name="Podicherti R."/>
            <person name="Tsui H.-C.T."/>
            <person name="Winkler M.E."/>
        </authorList>
    </citation>
    <scope>NUCLEOTIDE SEQUENCE</scope>
</reference>
<dbReference type="Pfam" id="PF00573">
    <property type="entry name" value="Ribosomal_L4"/>
    <property type="match status" value="1"/>
</dbReference>
<dbReference type="GO" id="GO:0003735">
    <property type="term" value="F:structural constituent of ribosome"/>
    <property type="evidence" value="ECO:0007669"/>
    <property type="project" value="InterPro"/>
</dbReference>
<evidence type="ECO:0000256" key="1">
    <source>
        <dbReference type="ARBA" id="ARBA00010528"/>
    </source>
</evidence>
<dbReference type="GO" id="GO:0006412">
    <property type="term" value="P:translation"/>
    <property type="evidence" value="ECO:0007669"/>
    <property type="project" value="InterPro"/>
</dbReference>
<comment type="similarity">
    <text evidence="1">Belongs to the universal ribosomal protein uL4 family.</text>
</comment>
<dbReference type="InterPro" id="IPR002136">
    <property type="entry name" value="Ribosomal_uL4"/>
</dbReference>
<evidence type="ECO:0000256" key="2">
    <source>
        <dbReference type="ARBA" id="ARBA00022980"/>
    </source>
</evidence>
<evidence type="ECO:0000313" key="5">
    <source>
        <dbReference type="EMBL" id="SVB59462.1"/>
    </source>
</evidence>
<protein>
    <recommendedName>
        <fullName evidence="6">50S ribosomal protein L4</fullName>
    </recommendedName>
</protein>
<dbReference type="InterPro" id="IPR013005">
    <property type="entry name" value="Ribosomal_uL4-like"/>
</dbReference>
<gene>
    <name evidence="5" type="ORF">METZ01_LOCUS212316</name>
</gene>
<feature type="compositionally biased region" description="Basic residues" evidence="4">
    <location>
        <begin position="65"/>
        <end position="76"/>
    </location>
</feature>
<evidence type="ECO:0008006" key="6">
    <source>
        <dbReference type="Google" id="ProtNLM"/>
    </source>
</evidence>
<dbReference type="HAMAP" id="MF_01328_B">
    <property type="entry name" value="Ribosomal_uL4_B"/>
    <property type="match status" value="1"/>
</dbReference>
<evidence type="ECO:0000256" key="3">
    <source>
        <dbReference type="ARBA" id="ARBA00023274"/>
    </source>
</evidence>
<dbReference type="Gene3D" id="3.40.1370.10">
    <property type="match status" value="1"/>
</dbReference>